<evidence type="ECO:0000313" key="1">
    <source>
        <dbReference type="EMBL" id="MBF9143751.1"/>
    </source>
</evidence>
<reference evidence="1 2" key="1">
    <citation type="submission" date="2020-11" db="EMBL/GenBank/DDBJ databases">
        <authorList>
            <person name="Kim M.K."/>
        </authorList>
    </citation>
    <scope>NUCLEOTIDE SEQUENCE [LARGE SCALE GENOMIC DNA]</scope>
    <source>
        <strain evidence="1 2">BT439</strain>
    </source>
</reference>
<accession>A0A931BJN2</accession>
<sequence length="79" mass="8960">MSTLPLNTDYEKIAEAVLRFSPRQQALLAGRIQRNLGKLVDVASKQVNRRASAATSKLTEDDIAREIETVRTERHARRK</sequence>
<comment type="caution">
    <text evidence="1">The sequence shown here is derived from an EMBL/GenBank/DDBJ whole genome shotgun (WGS) entry which is preliminary data.</text>
</comment>
<evidence type="ECO:0000313" key="2">
    <source>
        <dbReference type="Proteomes" id="UP000645610"/>
    </source>
</evidence>
<dbReference type="EMBL" id="JADQDP010000004">
    <property type="protein sequence ID" value="MBF9143751.1"/>
    <property type="molecule type" value="Genomic_DNA"/>
</dbReference>
<dbReference type="AlphaFoldDB" id="A0A931BJN2"/>
<proteinExistence type="predicted"/>
<protein>
    <submittedName>
        <fullName evidence="1">Uncharacterized protein</fullName>
    </submittedName>
</protein>
<dbReference type="RefSeq" id="WP_196288089.1">
    <property type="nucleotide sequence ID" value="NZ_JADQDP010000004.1"/>
</dbReference>
<dbReference type="Proteomes" id="UP000645610">
    <property type="component" value="Unassembled WGS sequence"/>
</dbReference>
<keyword evidence="2" id="KW-1185">Reference proteome</keyword>
<name>A0A931BJN2_9BACT</name>
<gene>
    <name evidence="1" type="ORF">I2I01_19050</name>
</gene>
<organism evidence="1 2">
    <name type="scientific">Hymenobacter properus</name>
    <dbReference type="NCBI Taxonomy" id="2791026"/>
    <lineage>
        <taxon>Bacteria</taxon>
        <taxon>Pseudomonadati</taxon>
        <taxon>Bacteroidota</taxon>
        <taxon>Cytophagia</taxon>
        <taxon>Cytophagales</taxon>
        <taxon>Hymenobacteraceae</taxon>
        <taxon>Hymenobacter</taxon>
    </lineage>
</organism>